<reference evidence="1 2" key="1">
    <citation type="submission" date="2022-11" db="EMBL/GenBank/DDBJ databases">
        <title>Minimal conservation of predation-associated metabolite biosynthetic gene clusters underscores biosynthetic potential of Myxococcota including descriptions for ten novel species: Archangium lansinium sp. nov., Myxococcus landrumus sp. nov., Nannocystis bai.</title>
        <authorList>
            <person name="Ahearne A."/>
            <person name="Stevens C."/>
            <person name="Phillips K."/>
        </authorList>
    </citation>
    <scope>NUCLEOTIDE SEQUENCE [LARGE SCALE GENOMIC DNA]</scope>
    <source>
        <strain evidence="1 2">MIWBW</strain>
    </source>
</reference>
<dbReference type="InterPro" id="IPR025859">
    <property type="entry name" value="AurF/CmlI"/>
</dbReference>
<dbReference type="RefSeq" id="WP_267540860.1">
    <property type="nucleotide sequence ID" value="NZ_JAPNKA010000001.1"/>
</dbReference>
<gene>
    <name evidence="1" type="ORF">OV287_48370</name>
</gene>
<evidence type="ECO:0000313" key="2">
    <source>
        <dbReference type="Proteomes" id="UP001207654"/>
    </source>
</evidence>
<dbReference type="EMBL" id="JAPNKA010000001">
    <property type="protein sequence ID" value="MCY1082287.1"/>
    <property type="molecule type" value="Genomic_DNA"/>
</dbReference>
<protein>
    <submittedName>
        <fullName evidence="1">Diiron oxygenase</fullName>
    </submittedName>
</protein>
<dbReference type="SUPFAM" id="SSF47240">
    <property type="entry name" value="Ferritin-like"/>
    <property type="match status" value="1"/>
</dbReference>
<proteinExistence type="predicted"/>
<dbReference type="InterPro" id="IPR009078">
    <property type="entry name" value="Ferritin-like_SF"/>
</dbReference>
<name>A0ABT4AKQ9_9BACT</name>
<organism evidence="1 2">
    <name type="scientific">Archangium lansingense</name>
    <dbReference type="NCBI Taxonomy" id="2995310"/>
    <lineage>
        <taxon>Bacteria</taxon>
        <taxon>Pseudomonadati</taxon>
        <taxon>Myxococcota</taxon>
        <taxon>Myxococcia</taxon>
        <taxon>Myxococcales</taxon>
        <taxon>Cystobacterineae</taxon>
        <taxon>Archangiaceae</taxon>
        <taxon>Archangium</taxon>
    </lineage>
</organism>
<dbReference type="Pfam" id="PF11583">
    <property type="entry name" value="AurF"/>
    <property type="match status" value="1"/>
</dbReference>
<accession>A0ABT4AKQ9</accession>
<evidence type="ECO:0000313" key="1">
    <source>
        <dbReference type="EMBL" id="MCY1082287.1"/>
    </source>
</evidence>
<dbReference type="Proteomes" id="UP001207654">
    <property type="component" value="Unassembled WGS sequence"/>
</dbReference>
<comment type="caution">
    <text evidence="1">The sequence shown here is derived from an EMBL/GenBank/DDBJ whole genome shotgun (WGS) entry which is preliminary data.</text>
</comment>
<keyword evidence="2" id="KW-1185">Reference proteome</keyword>
<sequence>MQTATHPAAPSTAPLPGAWGRIDWSPPVPDHFLIPEHHYRMRGDCSFLTPEQRVRLNHLAVRFSCESFVHFERYVIEYLERYPARLGPLPERRVRCFIDEERVHVDAFYAALERLRPELHAGRRLQMHRWSWVDRLLLRLSPSVTFFLLAALFEEMTLYVPVVMDERPEESYPPLHEVMRLHAREERGHVALDERVLAHAAKEQPRWRVGLQVLLMLGVMACVGMQMDRAWKRGVEQFARDEGLTPRQRRALYGKRLSTSDEMGVRSFSKRLASSPLCGAGLLRAVLDRLT</sequence>